<accession>A0ABR7EYK7</accession>
<feature type="domain" description="Peptidase M10 metallopeptidase" evidence="6">
    <location>
        <begin position="123"/>
        <end position="170"/>
    </location>
</feature>
<keyword evidence="3" id="KW-0378">Hydrolase</keyword>
<feature type="chain" id="PRO_5045753906" evidence="5">
    <location>
        <begin position="29"/>
        <end position="195"/>
    </location>
</feature>
<comment type="caution">
    <text evidence="7">The sequence shown here is derived from an EMBL/GenBank/DDBJ whole genome shotgun (WGS) entry which is preliminary data.</text>
</comment>
<sequence length="195" mass="22189">MKKRMLTMGLIICFCLAMCLTLETTVEAKTVHWNGYVFDVLDYTCWDKGGHIDWEYEGNVFGKHIKKAAAKWNTEASAITVSRCKSIFRKDTSTTVCDVTIDDYNKNDGINAYLSTNIRGFGDMRLNRYYMNSNNMTRLTKIAVITHEFGHALGMDDSNSKKTIMYKSTPVVNGLQKIDSAALEYLMRSHTGYWG</sequence>
<dbReference type="Gene3D" id="3.40.390.10">
    <property type="entry name" value="Collagenase (Catalytic Domain)"/>
    <property type="match status" value="1"/>
</dbReference>
<keyword evidence="5" id="KW-0732">Signal</keyword>
<proteinExistence type="predicted"/>
<dbReference type="InterPro" id="IPR001818">
    <property type="entry name" value="Pept_M10_metallopeptidase"/>
</dbReference>
<dbReference type="SUPFAM" id="SSF55486">
    <property type="entry name" value="Metalloproteases ('zincins'), catalytic domain"/>
    <property type="match status" value="1"/>
</dbReference>
<evidence type="ECO:0000256" key="3">
    <source>
        <dbReference type="ARBA" id="ARBA00022801"/>
    </source>
</evidence>
<keyword evidence="2" id="KW-0479">Metal-binding</keyword>
<keyword evidence="1" id="KW-0645">Protease</keyword>
<dbReference type="RefSeq" id="WP_118589098.1">
    <property type="nucleotide sequence ID" value="NZ_JACOOZ010000001.1"/>
</dbReference>
<dbReference type="GO" id="GO:0008237">
    <property type="term" value="F:metallopeptidase activity"/>
    <property type="evidence" value="ECO:0007669"/>
    <property type="project" value="UniProtKB-KW"/>
</dbReference>
<evidence type="ECO:0000259" key="6">
    <source>
        <dbReference type="Pfam" id="PF00413"/>
    </source>
</evidence>
<evidence type="ECO:0000256" key="1">
    <source>
        <dbReference type="ARBA" id="ARBA00022670"/>
    </source>
</evidence>
<evidence type="ECO:0000313" key="7">
    <source>
        <dbReference type="EMBL" id="MBC5666422.1"/>
    </source>
</evidence>
<dbReference type="Pfam" id="PF00413">
    <property type="entry name" value="Peptidase_M10"/>
    <property type="match status" value="1"/>
</dbReference>
<dbReference type="InterPro" id="IPR024079">
    <property type="entry name" value="MetalloPept_cat_dom_sf"/>
</dbReference>
<evidence type="ECO:0000313" key="8">
    <source>
        <dbReference type="Proteomes" id="UP000597877"/>
    </source>
</evidence>
<keyword evidence="4" id="KW-0862">Zinc</keyword>
<evidence type="ECO:0000256" key="5">
    <source>
        <dbReference type="SAM" id="SignalP"/>
    </source>
</evidence>
<keyword evidence="8" id="KW-1185">Reference proteome</keyword>
<evidence type="ECO:0000256" key="2">
    <source>
        <dbReference type="ARBA" id="ARBA00022723"/>
    </source>
</evidence>
<reference evidence="7 8" key="1">
    <citation type="submission" date="2020-08" db="EMBL/GenBank/DDBJ databases">
        <title>Genome public.</title>
        <authorList>
            <person name="Liu C."/>
            <person name="Sun Q."/>
        </authorList>
    </citation>
    <scope>NUCLEOTIDE SEQUENCE [LARGE SCALE GENOMIC DNA]</scope>
    <source>
        <strain evidence="7 8">BX4</strain>
    </source>
</reference>
<name>A0ABR7EYK7_9FIRM</name>
<dbReference type="EMBL" id="JACOOZ010000001">
    <property type="protein sequence ID" value="MBC5666422.1"/>
    <property type="molecule type" value="Genomic_DNA"/>
</dbReference>
<dbReference type="Proteomes" id="UP000597877">
    <property type="component" value="Unassembled WGS sequence"/>
</dbReference>
<feature type="signal peptide" evidence="5">
    <location>
        <begin position="1"/>
        <end position="28"/>
    </location>
</feature>
<gene>
    <name evidence="7" type="ORF">H8S00_00200</name>
</gene>
<protein>
    <submittedName>
        <fullName evidence="7">Matrixin family metalloprotease</fullName>
    </submittedName>
</protein>
<organism evidence="7 8">
    <name type="scientific">Eubacterium segne</name>
    <dbReference type="NCBI Taxonomy" id="2763045"/>
    <lineage>
        <taxon>Bacteria</taxon>
        <taxon>Bacillati</taxon>
        <taxon>Bacillota</taxon>
        <taxon>Clostridia</taxon>
        <taxon>Eubacteriales</taxon>
        <taxon>Eubacteriaceae</taxon>
        <taxon>Eubacterium</taxon>
    </lineage>
</organism>
<evidence type="ECO:0000256" key="4">
    <source>
        <dbReference type="ARBA" id="ARBA00022833"/>
    </source>
</evidence>
<keyword evidence="7" id="KW-0482">Metalloprotease</keyword>